<evidence type="ECO:0000313" key="4">
    <source>
        <dbReference type="Proteomes" id="UP000266906"/>
    </source>
</evidence>
<evidence type="ECO:0000256" key="1">
    <source>
        <dbReference type="SAM" id="MobiDB-lite"/>
    </source>
</evidence>
<comment type="caution">
    <text evidence="3">The sequence shown here is derived from an EMBL/GenBank/DDBJ whole genome shotgun (WGS) entry which is preliminary data.</text>
</comment>
<name>A0A3N4RSQ8_9ACTN</name>
<organism evidence="3 4">
    <name type="scientific">Kitasatospora cineracea</name>
    <dbReference type="NCBI Taxonomy" id="88074"/>
    <lineage>
        <taxon>Bacteria</taxon>
        <taxon>Bacillati</taxon>
        <taxon>Actinomycetota</taxon>
        <taxon>Actinomycetes</taxon>
        <taxon>Kitasatosporales</taxon>
        <taxon>Streptomycetaceae</taxon>
        <taxon>Kitasatospora</taxon>
    </lineage>
</organism>
<dbReference type="AlphaFoldDB" id="A0A3N4RSQ8"/>
<evidence type="ECO:0000313" key="5">
    <source>
        <dbReference type="Proteomes" id="UP000267408"/>
    </source>
</evidence>
<feature type="region of interest" description="Disordered" evidence="1">
    <location>
        <begin position="1"/>
        <end position="31"/>
    </location>
</feature>
<protein>
    <submittedName>
        <fullName evidence="3">Uncharacterized protein</fullName>
    </submittedName>
</protein>
<dbReference type="Proteomes" id="UP000266906">
    <property type="component" value="Unassembled WGS sequence"/>
</dbReference>
<evidence type="ECO:0000313" key="3">
    <source>
        <dbReference type="EMBL" id="RPE35916.1"/>
    </source>
</evidence>
<sequence>MDRIRISGRPTRPQPRPPLDLRTPSGRPMPY</sequence>
<reference evidence="4 5" key="1">
    <citation type="submission" date="2018-11" db="EMBL/GenBank/DDBJ databases">
        <title>Sequencing the genomes of 1000 actinobacteria strains.</title>
        <authorList>
            <person name="Klenk H.-P."/>
        </authorList>
    </citation>
    <scope>NUCLEOTIDE SEQUENCE [LARGE SCALE GENOMIC DNA]</scope>
    <source>
        <strain evidence="2 5">DSM 44780</strain>
        <strain evidence="3 4">DSM 44781</strain>
    </source>
</reference>
<evidence type="ECO:0000313" key="2">
    <source>
        <dbReference type="EMBL" id="ROR45562.1"/>
    </source>
</evidence>
<gene>
    <name evidence="3" type="ORF">EDD38_4283</name>
    <name evidence="2" type="ORF">EDD39_3803</name>
</gene>
<accession>A0A3N4RSQ8</accession>
<dbReference type="EMBL" id="RKQG01000001">
    <property type="protein sequence ID" value="RPE35916.1"/>
    <property type="molecule type" value="Genomic_DNA"/>
</dbReference>
<accession>A0A8G1XGD6</accession>
<dbReference type="EMBL" id="RJVJ01000001">
    <property type="protein sequence ID" value="ROR45562.1"/>
    <property type="molecule type" value="Genomic_DNA"/>
</dbReference>
<dbReference type="Proteomes" id="UP000267408">
    <property type="component" value="Unassembled WGS sequence"/>
</dbReference>
<keyword evidence="4" id="KW-1185">Reference proteome</keyword>
<proteinExistence type="predicted"/>